<name>A0A0V0S3A6_9BILA</name>
<evidence type="ECO:0000256" key="12">
    <source>
        <dbReference type="ARBA" id="ARBA00023136"/>
    </source>
</evidence>
<gene>
    <name evidence="15" type="primary">Ndufa7</name>
    <name evidence="15" type="ORF">T07_10013</name>
</gene>
<evidence type="ECO:0000256" key="10">
    <source>
        <dbReference type="ARBA" id="ARBA00022990"/>
    </source>
</evidence>
<proteinExistence type="inferred from homology"/>
<evidence type="ECO:0000256" key="6">
    <source>
        <dbReference type="ARBA" id="ARBA00022448"/>
    </source>
</evidence>
<dbReference type="InterPro" id="IPR009947">
    <property type="entry name" value="NDUA7"/>
</dbReference>
<evidence type="ECO:0000256" key="14">
    <source>
        <dbReference type="ARBA" id="ARBA00033401"/>
    </source>
</evidence>
<dbReference type="EMBL" id="JYDL01000041">
    <property type="protein sequence ID" value="KRX21232.1"/>
    <property type="molecule type" value="Genomic_DNA"/>
</dbReference>
<evidence type="ECO:0000256" key="5">
    <source>
        <dbReference type="ARBA" id="ARBA00016383"/>
    </source>
</evidence>
<accession>A0A0V0S3A6</accession>
<comment type="caution">
    <text evidence="15">The sequence shown here is derived from an EMBL/GenBank/DDBJ whole genome shotgun (WGS) entry which is preliminary data.</text>
</comment>
<comment type="subunit">
    <text evidence="4">Complex I is composed of 45 different subunits.</text>
</comment>
<evidence type="ECO:0000256" key="3">
    <source>
        <dbReference type="ARBA" id="ARBA00005482"/>
    </source>
</evidence>
<evidence type="ECO:0000313" key="16">
    <source>
        <dbReference type="Proteomes" id="UP000054630"/>
    </source>
</evidence>
<evidence type="ECO:0000256" key="8">
    <source>
        <dbReference type="ARBA" id="ARBA00022792"/>
    </source>
</evidence>
<dbReference type="AlphaFoldDB" id="A0A0V0S3A6"/>
<dbReference type="STRING" id="6336.A0A0V0S3A6"/>
<keyword evidence="15" id="KW-0830">Ubiquinone</keyword>
<keyword evidence="8" id="KW-0999">Mitochondrion inner membrane</keyword>
<keyword evidence="6" id="KW-0813">Transport</keyword>
<evidence type="ECO:0000256" key="4">
    <source>
        <dbReference type="ARBA" id="ARBA00011533"/>
    </source>
</evidence>
<dbReference type="PANTHER" id="PTHR12485:SF1">
    <property type="entry name" value="NADH DEHYDROGENASE [UBIQUINONE] 1 ALPHA SUBCOMPLEX SUBUNIT 7"/>
    <property type="match status" value="1"/>
</dbReference>
<dbReference type="GO" id="GO:0005743">
    <property type="term" value="C:mitochondrial inner membrane"/>
    <property type="evidence" value="ECO:0007669"/>
    <property type="project" value="UniProtKB-SubCell"/>
</dbReference>
<evidence type="ECO:0000256" key="13">
    <source>
        <dbReference type="ARBA" id="ARBA00030360"/>
    </source>
</evidence>
<dbReference type="OrthoDB" id="10063829at2759"/>
<dbReference type="Pfam" id="PF07347">
    <property type="entry name" value="CI-B14_5a"/>
    <property type="match status" value="1"/>
</dbReference>
<keyword evidence="9" id="KW-0249">Electron transport</keyword>
<dbReference type="Proteomes" id="UP000054630">
    <property type="component" value="Unassembled WGS sequence"/>
</dbReference>
<keyword evidence="10" id="KW-0007">Acetylation</keyword>
<keyword evidence="7" id="KW-0679">Respiratory chain</keyword>
<keyword evidence="12" id="KW-0472">Membrane</keyword>
<evidence type="ECO:0000256" key="7">
    <source>
        <dbReference type="ARBA" id="ARBA00022660"/>
    </source>
</evidence>
<dbReference type="GO" id="GO:0006120">
    <property type="term" value="P:mitochondrial electron transport, NADH to ubiquinone"/>
    <property type="evidence" value="ECO:0007669"/>
    <property type="project" value="TreeGrafter"/>
</dbReference>
<keyword evidence="16" id="KW-1185">Reference proteome</keyword>
<evidence type="ECO:0000256" key="11">
    <source>
        <dbReference type="ARBA" id="ARBA00023128"/>
    </source>
</evidence>
<organism evidence="15 16">
    <name type="scientific">Trichinella nelsoni</name>
    <dbReference type="NCBI Taxonomy" id="6336"/>
    <lineage>
        <taxon>Eukaryota</taxon>
        <taxon>Metazoa</taxon>
        <taxon>Ecdysozoa</taxon>
        <taxon>Nematoda</taxon>
        <taxon>Enoplea</taxon>
        <taxon>Dorylaimia</taxon>
        <taxon>Trichinellida</taxon>
        <taxon>Trichinellidae</taxon>
        <taxon>Trichinella</taxon>
    </lineage>
</organism>
<reference evidence="15 16" key="1">
    <citation type="submission" date="2015-01" db="EMBL/GenBank/DDBJ databases">
        <title>Evolution of Trichinella species and genotypes.</title>
        <authorList>
            <person name="Korhonen P.K."/>
            <person name="Edoardo P."/>
            <person name="Giuseppe L.R."/>
            <person name="Gasser R.B."/>
        </authorList>
    </citation>
    <scope>NUCLEOTIDE SEQUENCE [LARGE SCALE GENOMIC DNA]</scope>
    <source>
        <strain evidence="15">ISS37</strain>
    </source>
</reference>
<comment type="similarity">
    <text evidence="3">Belongs to the complex I NDUFA7 subunit family.</text>
</comment>
<evidence type="ECO:0000313" key="15">
    <source>
        <dbReference type="EMBL" id="KRX21232.1"/>
    </source>
</evidence>
<evidence type="ECO:0000256" key="2">
    <source>
        <dbReference type="ARBA" id="ARBA00004443"/>
    </source>
</evidence>
<keyword evidence="11" id="KW-0496">Mitochondrion</keyword>
<evidence type="ECO:0000256" key="1">
    <source>
        <dbReference type="ARBA" id="ARBA00003195"/>
    </source>
</evidence>
<evidence type="ECO:0000256" key="9">
    <source>
        <dbReference type="ARBA" id="ARBA00022982"/>
    </source>
</evidence>
<comment type="subcellular location">
    <subcellularLocation>
        <location evidence="2">Mitochondrion inner membrane</location>
        <topology evidence="2">Peripheral membrane protein</topology>
        <orientation evidence="2">Matrix side</orientation>
    </subcellularLocation>
</comment>
<dbReference type="PANTHER" id="PTHR12485">
    <property type="entry name" value="NADH-UBIQUINONE OXIDOREDUCTASE SUBUNIT B"/>
    <property type="match status" value="1"/>
</dbReference>
<protein>
    <recommendedName>
        <fullName evidence="5">NADH dehydrogenase [ubiquinone] 1 alpha subcomplex subunit 7</fullName>
    </recommendedName>
    <alternativeName>
        <fullName evidence="14">Complex I-B14.5a</fullName>
    </alternativeName>
    <alternativeName>
        <fullName evidence="13">NADH-ubiquinone oxidoreductase subunit B14.5a</fullName>
    </alternativeName>
</protein>
<sequence>MTIIKKIAPPIQHTESAPFIKFLLSLLMRFKRYKQNGEFVRDGYVNCLRYADEMSSRSLPPPTLPYGINRKISHNYYYDRDARRSVQPPRLIGEDVLQLASSKKDNKNAFISLPYPVPGVGYAWKRDVSEELKQTKYDPSLKELERFDAK</sequence>
<comment type="function">
    <text evidence="1">Accessory subunit of the mitochondrial membrane respiratory chain NADH dehydrogenase (Complex I), that is believed not to be involved in catalysis. Complex I functions in the transfer of electrons from NADH to the respiratory chain. The immediate electron acceptor for the enzyme is believed to be ubiquinone.</text>
</comment>